<dbReference type="Proteomes" id="UP000823877">
    <property type="component" value="Unassembled WGS sequence"/>
</dbReference>
<dbReference type="PANTHER" id="PTHR13778">
    <property type="entry name" value="GLYCOSYLTRANSFERASE 8 DOMAIN-CONTAINING PROTEIN"/>
    <property type="match status" value="1"/>
</dbReference>
<dbReference type="Gene3D" id="3.90.550.10">
    <property type="entry name" value="Spore Coat Polysaccharide Biosynthesis Protein SpsA, Chain A"/>
    <property type="match status" value="1"/>
</dbReference>
<keyword evidence="1" id="KW-0328">Glycosyltransferase</keyword>
<organism evidence="4 5">
    <name type="scientific">Candidatus Eubacterium faecale</name>
    <dbReference type="NCBI Taxonomy" id="2838568"/>
    <lineage>
        <taxon>Bacteria</taxon>
        <taxon>Bacillati</taxon>
        <taxon>Bacillota</taxon>
        <taxon>Clostridia</taxon>
        <taxon>Eubacteriales</taxon>
        <taxon>Eubacteriaceae</taxon>
        <taxon>Eubacterium</taxon>
    </lineage>
</organism>
<dbReference type="InterPro" id="IPR050748">
    <property type="entry name" value="Glycosyltrans_8_dom-fam"/>
</dbReference>
<gene>
    <name evidence="4" type="ORF">IAA37_01685</name>
</gene>
<reference evidence="4" key="1">
    <citation type="journal article" date="2021" name="PeerJ">
        <title>Extensive microbial diversity within the chicken gut microbiome revealed by metagenomics and culture.</title>
        <authorList>
            <person name="Gilroy R."/>
            <person name="Ravi A."/>
            <person name="Getino M."/>
            <person name="Pursley I."/>
            <person name="Horton D.L."/>
            <person name="Alikhan N.F."/>
            <person name="Baker D."/>
            <person name="Gharbi K."/>
            <person name="Hall N."/>
            <person name="Watson M."/>
            <person name="Adriaenssens E.M."/>
            <person name="Foster-Nyarko E."/>
            <person name="Jarju S."/>
            <person name="Secka A."/>
            <person name="Antonio M."/>
            <person name="Oren A."/>
            <person name="Chaudhuri R.R."/>
            <person name="La Ragione R."/>
            <person name="Hildebrand F."/>
            <person name="Pallen M.J."/>
        </authorList>
    </citation>
    <scope>NUCLEOTIDE SEQUENCE</scope>
    <source>
        <strain evidence="4">CHK188-16595</strain>
    </source>
</reference>
<evidence type="ECO:0000313" key="4">
    <source>
        <dbReference type="EMBL" id="HJB74369.1"/>
    </source>
</evidence>
<reference evidence="4" key="2">
    <citation type="submission" date="2021-04" db="EMBL/GenBank/DDBJ databases">
        <authorList>
            <person name="Gilroy R."/>
        </authorList>
    </citation>
    <scope>NUCLEOTIDE SEQUENCE</scope>
    <source>
        <strain evidence="4">CHK188-16595</strain>
    </source>
</reference>
<sequence>MNMNILVTIDANYADVLIRMLRTLAVSNRDSFDVYIAHSSLTFTDLTYIQNGVDCDRITLHPIKIAPELFDGAHFTKRISKETYYRLLLFEYLPPEVDRILYLDPDIAVLNSVKLLYNMEFGDMIFAGAGHTRGVIKAFNRLRLDLGMHGDYINAGVLMIHVENMRRYITADRIFSYISKKGKSLFQADQDVINALFKEKIISVNPCYYNLDEATYRRNSLNLSWVRQNTVFVHYNGKNKPWKPNYRGELDVFWHEEREQKPLSKGFEAAV</sequence>
<dbReference type="InterPro" id="IPR029044">
    <property type="entry name" value="Nucleotide-diphossugar_trans"/>
</dbReference>
<proteinExistence type="predicted"/>
<dbReference type="EMBL" id="DWXN01000003">
    <property type="protein sequence ID" value="HJB74369.1"/>
    <property type="molecule type" value="Genomic_DNA"/>
</dbReference>
<accession>A0A9D2S8W2</accession>
<comment type="caution">
    <text evidence="4">The sequence shown here is derived from an EMBL/GenBank/DDBJ whole genome shotgun (WGS) entry which is preliminary data.</text>
</comment>
<dbReference type="Pfam" id="PF01501">
    <property type="entry name" value="Glyco_transf_8"/>
    <property type="match status" value="1"/>
</dbReference>
<dbReference type="CDD" id="cd04194">
    <property type="entry name" value="GT8_A4GalT_like"/>
    <property type="match status" value="1"/>
</dbReference>
<dbReference type="InterPro" id="IPR002495">
    <property type="entry name" value="Glyco_trans_8"/>
</dbReference>
<name>A0A9D2S8W2_9FIRM</name>
<evidence type="ECO:0000256" key="1">
    <source>
        <dbReference type="ARBA" id="ARBA00022676"/>
    </source>
</evidence>
<evidence type="ECO:0000256" key="2">
    <source>
        <dbReference type="ARBA" id="ARBA00022679"/>
    </source>
</evidence>
<dbReference type="GO" id="GO:0016757">
    <property type="term" value="F:glycosyltransferase activity"/>
    <property type="evidence" value="ECO:0007669"/>
    <property type="project" value="UniProtKB-KW"/>
</dbReference>
<dbReference type="GO" id="GO:0046872">
    <property type="term" value="F:metal ion binding"/>
    <property type="evidence" value="ECO:0007669"/>
    <property type="project" value="UniProtKB-KW"/>
</dbReference>
<keyword evidence="3" id="KW-0479">Metal-binding</keyword>
<evidence type="ECO:0000256" key="3">
    <source>
        <dbReference type="ARBA" id="ARBA00022723"/>
    </source>
</evidence>
<dbReference type="AlphaFoldDB" id="A0A9D2S8W2"/>
<dbReference type="PANTHER" id="PTHR13778:SF47">
    <property type="entry name" value="LIPOPOLYSACCHARIDE 1,3-GALACTOSYLTRANSFERASE"/>
    <property type="match status" value="1"/>
</dbReference>
<evidence type="ECO:0000313" key="5">
    <source>
        <dbReference type="Proteomes" id="UP000823877"/>
    </source>
</evidence>
<protein>
    <submittedName>
        <fullName evidence="4">Glycosyltransferase family 8 protein</fullName>
    </submittedName>
</protein>
<dbReference type="SUPFAM" id="SSF53448">
    <property type="entry name" value="Nucleotide-diphospho-sugar transferases"/>
    <property type="match status" value="1"/>
</dbReference>
<keyword evidence="2" id="KW-0808">Transferase</keyword>